<reference evidence="6" key="1">
    <citation type="submission" date="2025-08" db="UniProtKB">
        <authorList>
            <consortium name="Ensembl"/>
        </authorList>
    </citation>
    <scope>IDENTIFICATION</scope>
</reference>
<dbReference type="Gene3D" id="2.60.40.10">
    <property type="entry name" value="Immunoglobulins"/>
    <property type="match status" value="1"/>
</dbReference>
<keyword evidence="3" id="KW-0812">Transmembrane</keyword>
<keyword evidence="3" id="KW-1133">Transmembrane helix</keyword>
<evidence type="ECO:0000313" key="7">
    <source>
        <dbReference type="Proteomes" id="UP000261420"/>
    </source>
</evidence>
<evidence type="ECO:0000256" key="2">
    <source>
        <dbReference type="RuleBase" id="RU004439"/>
    </source>
</evidence>
<dbReference type="InterPro" id="IPR036179">
    <property type="entry name" value="Ig-like_dom_sf"/>
</dbReference>
<dbReference type="PRINTS" id="PR01638">
    <property type="entry name" value="MHCCLASSI"/>
</dbReference>
<keyword evidence="4" id="KW-0732">Signal</keyword>
<dbReference type="PROSITE" id="PS50835">
    <property type="entry name" value="IG_LIKE"/>
    <property type="match status" value="1"/>
</dbReference>
<dbReference type="GO" id="GO:0006955">
    <property type="term" value="P:immune response"/>
    <property type="evidence" value="ECO:0007669"/>
    <property type="project" value="TreeGrafter"/>
</dbReference>
<dbReference type="Gene3D" id="3.30.500.10">
    <property type="entry name" value="MHC class I-like antigen recognition-like"/>
    <property type="match status" value="1"/>
</dbReference>
<protein>
    <recommendedName>
        <fullName evidence="5">Ig-like domain-containing protein</fullName>
    </recommendedName>
</protein>
<proteinExistence type="inferred from homology"/>
<dbReference type="InterPro" id="IPR001039">
    <property type="entry name" value="MHC_I_a_a1/a2"/>
</dbReference>
<dbReference type="PANTHER" id="PTHR16675:SF237">
    <property type="entry name" value="MHC CLASS I ANTIGEN TRANSCRIPT VARIANT 1-RELATED"/>
    <property type="match status" value="1"/>
</dbReference>
<name>A0A3B4VMY5_SERDU</name>
<dbReference type="GO" id="GO:0005615">
    <property type="term" value="C:extracellular space"/>
    <property type="evidence" value="ECO:0007669"/>
    <property type="project" value="TreeGrafter"/>
</dbReference>
<dbReference type="GeneTree" id="ENSGT01120000271828"/>
<dbReference type="InterPro" id="IPR003597">
    <property type="entry name" value="Ig_C1-set"/>
</dbReference>
<evidence type="ECO:0000313" key="6">
    <source>
        <dbReference type="Ensembl" id="ENSSDUP00000031957.1"/>
    </source>
</evidence>
<dbReference type="InterPro" id="IPR011161">
    <property type="entry name" value="MHC_I-like_Ag-recog"/>
</dbReference>
<reference evidence="6" key="2">
    <citation type="submission" date="2025-09" db="UniProtKB">
        <authorList>
            <consortium name="Ensembl"/>
        </authorList>
    </citation>
    <scope>IDENTIFICATION</scope>
</reference>
<keyword evidence="1" id="KW-0325">Glycoprotein</keyword>
<feature type="signal peptide" evidence="4">
    <location>
        <begin position="1"/>
        <end position="17"/>
    </location>
</feature>
<dbReference type="AlphaFoldDB" id="A0A3B4VMY5"/>
<dbReference type="SUPFAM" id="SSF48726">
    <property type="entry name" value="Immunoglobulin"/>
    <property type="match status" value="1"/>
</dbReference>
<keyword evidence="7" id="KW-1185">Reference proteome</keyword>
<dbReference type="OMA" id="NIESHCS"/>
<feature type="domain" description="Ig-like" evidence="5">
    <location>
        <begin position="183"/>
        <end position="257"/>
    </location>
</feature>
<dbReference type="SUPFAM" id="SSF54452">
    <property type="entry name" value="MHC antigen-recognition domain"/>
    <property type="match status" value="1"/>
</dbReference>
<evidence type="ECO:0000256" key="4">
    <source>
        <dbReference type="SAM" id="SignalP"/>
    </source>
</evidence>
<comment type="similarity">
    <text evidence="2">Belongs to the MHC class I family.</text>
</comment>
<accession>A0A3B4VMY5</accession>
<evidence type="ECO:0000256" key="1">
    <source>
        <dbReference type="ARBA" id="ARBA00023180"/>
    </source>
</evidence>
<dbReference type="STRING" id="41447.ENSSDUP00000031957"/>
<dbReference type="Pfam" id="PF00129">
    <property type="entry name" value="MHC_I"/>
    <property type="match status" value="1"/>
</dbReference>
<dbReference type="GO" id="GO:0009897">
    <property type="term" value="C:external side of plasma membrane"/>
    <property type="evidence" value="ECO:0007669"/>
    <property type="project" value="TreeGrafter"/>
</dbReference>
<evidence type="ECO:0000256" key="3">
    <source>
        <dbReference type="SAM" id="Phobius"/>
    </source>
</evidence>
<dbReference type="FunFam" id="2.60.40.10:FF:000943">
    <property type="entry name" value="Classical MHC class I molecule, alpha-chain"/>
    <property type="match status" value="1"/>
</dbReference>
<dbReference type="Proteomes" id="UP000261420">
    <property type="component" value="Unplaced"/>
</dbReference>
<dbReference type="Ensembl" id="ENSSDUT00000032507.1">
    <property type="protein sequence ID" value="ENSSDUP00000031957.1"/>
    <property type="gene ID" value="ENSSDUG00000022940.1"/>
</dbReference>
<feature type="transmembrane region" description="Helical" evidence="3">
    <location>
        <begin position="333"/>
        <end position="357"/>
    </location>
</feature>
<organism evidence="6 7">
    <name type="scientific">Seriola dumerili</name>
    <name type="common">Greater amberjack</name>
    <name type="synonym">Caranx dumerili</name>
    <dbReference type="NCBI Taxonomy" id="41447"/>
    <lineage>
        <taxon>Eukaryota</taxon>
        <taxon>Metazoa</taxon>
        <taxon>Chordata</taxon>
        <taxon>Craniata</taxon>
        <taxon>Vertebrata</taxon>
        <taxon>Euteleostomi</taxon>
        <taxon>Actinopterygii</taxon>
        <taxon>Neopterygii</taxon>
        <taxon>Teleostei</taxon>
        <taxon>Neoteleostei</taxon>
        <taxon>Acanthomorphata</taxon>
        <taxon>Carangaria</taxon>
        <taxon>Carangiformes</taxon>
        <taxon>Carangidae</taxon>
        <taxon>Seriola</taxon>
    </lineage>
</organism>
<dbReference type="PANTHER" id="PTHR16675">
    <property type="entry name" value="MHC CLASS I-RELATED"/>
    <property type="match status" value="1"/>
</dbReference>
<dbReference type="InterPro" id="IPR050208">
    <property type="entry name" value="MHC_class-I_related"/>
</dbReference>
<evidence type="ECO:0000259" key="5">
    <source>
        <dbReference type="PROSITE" id="PS50835"/>
    </source>
</evidence>
<dbReference type="SMART" id="SM00407">
    <property type="entry name" value="IGc1"/>
    <property type="match status" value="1"/>
</dbReference>
<keyword evidence="3" id="KW-0472">Membrane</keyword>
<feature type="chain" id="PRO_5017451319" description="Ig-like domain-containing protein" evidence="4">
    <location>
        <begin position="18"/>
        <end position="368"/>
    </location>
</feature>
<feature type="transmembrane region" description="Helical" evidence="3">
    <location>
        <begin position="289"/>
        <end position="312"/>
    </location>
</feature>
<dbReference type="InterPro" id="IPR011162">
    <property type="entry name" value="MHC_I/II-like_Ag-recog"/>
</dbReference>
<dbReference type="InterPro" id="IPR007110">
    <property type="entry name" value="Ig-like_dom"/>
</dbReference>
<dbReference type="InterPro" id="IPR037055">
    <property type="entry name" value="MHC_I-like_Ag-recog_sf"/>
</dbReference>
<dbReference type="InterPro" id="IPR013783">
    <property type="entry name" value="Ig-like_fold"/>
</dbReference>
<dbReference type="Pfam" id="PF07654">
    <property type="entry name" value="C1-set"/>
    <property type="match status" value="1"/>
</dbReference>
<sequence>MNSLIFLLFVGIHGATAVTHSLKYFYTASSKPKLPRQHQESKSLKQDWMTRVKQISSMERETLGVFQVQQTSKPTLKLQAAAFNQTGGVHVAQKMSGCEWDDETGEVKGYDQHGYDGEDFIVFDLKTKTWIAPTPQALITKLKWDNNKAKIAQDKQYLNQICPEWLKKYVNYGRSSLLRTELPSVSLLQKTPSSPVSCHATGFFPHRAVMFWRKDGEELHEDVDQGEILPNHDETFQMSVDLNISSVTPEDWRRYDCVFQLSGVKEDIVIKLDKTAVETNWGKPGFPSAAVIGVVVGVLLVLAVCTAGFLIWRRRNERQGGEEQKIVSRVIKAVFYFTAVSNCTSVALCMCSCSLFYGNFSGAFLPLF</sequence>